<dbReference type="EMBL" id="BK015191">
    <property type="protein sequence ID" value="DAD95287.1"/>
    <property type="molecule type" value="Genomic_DNA"/>
</dbReference>
<protein>
    <submittedName>
        <fullName evidence="1">Glycine zipper</fullName>
    </submittedName>
</protein>
<reference evidence="1" key="1">
    <citation type="journal article" date="2021" name="Proc. Natl. Acad. Sci. U.S.A.">
        <title>A Catalog of Tens of Thousands of Viruses from Human Metagenomes Reveals Hidden Associations with Chronic Diseases.</title>
        <authorList>
            <person name="Tisza M.J."/>
            <person name="Buck C.B."/>
        </authorList>
    </citation>
    <scope>NUCLEOTIDE SEQUENCE</scope>
    <source>
        <strain evidence="1">CtsNK10</strain>
    </source>
</reference>
<sequence>MMATAGDTYVGIAVNAIPFGKIANLGKFTKMSSKFKAGLRSAIGSDNYNAIKHALDISKLNTVGAQKGFEVGMAAAGPVGGVVGSAAAKTGLYSAGKFIGKNLAPGMIAGGVIGSQFDDGDSQLGATIGVATGALLGGLFGATGGRAYMANKLG</sequence>
<accession>A0A8S5NLR5</accession>
<name>A0A8S5NLR5_9CAUD</name>
<proteinExistence type="predicted"/>
<organism evidence="1">
    <name type="scientific">Podoviridae sp. ctsNK10</name>
    <dbReference type="NCBI Taxonomy" id="2826582"/>
    <lineage>
        <taxon>Viruses</taxon>
        <taxon>Duplodnaviria</taxon>
        <taxon>Heunggongvirae</taxon>
        <taxon>Uroviricota</taxon>
        <taxon>Caudoviricetes</taxon>
    </lineage>
</organism>
<evidence type="ECO:0000313" key="1">
    <source>
        <dbReference type="EMBL" id="DAD95287.1"/>
    </source>
</evidence>